<dbReference type="Gene3D" id="3.10.129.10">
    <property type="entry name" value="Hotdog Thioesterase"/>
    <property type="match status" value="1"/>
</dbReference>
<proteinExistence type="inferred from homology"/>
<dbReference type="FunFam" id="3.10.129.10:FF:000004">
    <property type="entry name" value="Tol-pal system-associated acyl-CoA thioesterase"/>
    <property type="match status" value="1"/>
</dbReference>
<dbReference type="SUPFAM" id="SSF54637">
    <property type="entry name" value="Thioesterase/thiol ester dehydrase-isomerase"/>
    <property type="match status" value="1"/>
</dbReference>
<protein>
    <submittedName>
        <fullName evidence="3">4-hydroxybenzoyl-CoA thioesterase/acyl-CoA thioester hydrolase</fullName>
    </submittedName>
</protein>
<accession>A0A420WYA8</accession>
<evidence type="ECO:0000313" key="4">
    <source>
        <dbReference type="Proteomes" id="UP000281975"/>
    </source>
</evidence>
<name>A0A420WYA8_9GAMM</name>
<gene>
    <name evidence="3" type="ORF">C7446_1110</name>
</gene>
<dbReference type="NCBIfam" id="TIGR02799">
    <property type="entry name" value="thio_ybgC"/>
    <property type="match status" value="1"/>
</dbReference>
<dbReference type="PANTHER" id="PTHR31793:SF37">
    <property type="entry name" value="ACYL-COA THIOESTER HYDROLASE YBGC"/>
    <property type="match status" value="1"/>
</dbReference>
<dbReference type="RefSeq" id="WP_121172104.1">
    <property type="nucleotide sequence ID" value="NZ_RBIN01000003.1"/>
</dbReference>
<dbReference type="AlphaFoldDB" id="A0A420WYA8"/>
<dbReference type="EMBL" id="RBIN01000003">
    <property type="protein sequence ID" value="RKR06173.1"/>
    <property type="molecule type" value="Genomic_DNA"/>
</dbReference>
<dbReference type="InterPro" id="IPR029069">
    <property type="entry name" value="HotDog_dom_sf"/>
</dbReference>
<keyword evidence="2 3" id="KW-0378">Hydrolase</keyword>
<reference evidence="3 4" key="1">
    <citation type="submission" date="2018-10" db="EMBL/GenBank/DDBJ databases">
        <title>Genomic Encyclopedia of Type Strains, Phase IV (KMG-IV): sequencing the most valuable type-strain genomes for metagenomic binning, comparative biology and taxonomic classification.</title>
        <authorList>
            <person name="Goeker M."/>
        </authorList>
    </citation>
    <scope>NUCLEOTIDE SEQUENCE [LARGE SCALE GENOMIC DNA]</scope>
    <source>
        <strain evidence="3 4">DSM 23229</strain>
    </source>
</reference>
<dbReference type="Proteomes" id="UP000281975">
    <property type="component" value="Unassembled WGS sequence"/>
</dbReference>
<comment type="similarity">
    <text evidence="1">Belongs to the 4-hydroxybenzoyl-CoA thioesterase family.</text>
</comment>
<dbReference type="InterPro" id="IPR006684">
    <property type="entry name" value="YbgC/YbaW"/>
</dbReference>
<dbReference type="InterPro" id="IPR050563">
    <property type="entry name" value="4-hydroxybenzoyl-CoA_TE"/>
</dbReference>
<dbReference type="CDD" id="cd00586">
    <property type="entry name" value="4HBT"/>
    <property type="match status" value="1"/>
</dbReference>
<evidence type="ECO:0000256" key="2">
    <source>
        <dbReference type="ARBA" id="ARBA00022801"/>
    </source>
</evidence>
<sequence length="139" mass="15728">MTFALPVMVYIEDTDAGGIVYHARYLHFMERARTEWLRSHGFGQQALMDRNIQLVVSGLSCRYRQAARLDEQLSVTAAVTTFSHCSATFEQQVRRSDELLVSARVDIACIDAGRSRPVRWPESLRAALDETAAAYNRMS</sequence>
<evidence type="ECO:0000256" key="1">
    <source>
        <dbReference type="ARBA" id="ARBA00005953"/>
    </source>
</evidence>
<dbReference type="Pfam" id="PF13279">
    <property type="entry name" value="4HBT_2"/>
    <property type="match status" value="1"/>
</dbReference>
<dbReference type="PIRSF" id="PIRSF003230">
    <property type="entry name" value="YbgC"/>
    <property type="match status" value="1"/>
</dbReference>
<dbReference type="PANTHER" id="PTHR31793">
    <property type="entry name" value="4-HYDROXYBENZOYL-COA THIOESTERASE FAMILY MEMBER"/>
    <property type="match status" value="1"/>
</dbReference>
<evidence type="ECO:0000313" key="3">
    <source>
        <dbReference type="EMBL" id="RKR06173.1"/>
    </source>
</evidence>
<dbReference type="NCBIfam" id="TIGR00051">
    <property type="entry name" value="YbgC/FadM family acyl-CoA thioesterase"/>
    <property type="match status" value="1"/>
</dbReference>
<comment type="caution">
    <text evidence="3">The sequence shown here is derived from an EMBL/GenBank/DDBJ whole genome shotgun (WGS) entry which is preliminary data.</text>
</comment>
<keyword evidence="4" id="KW-1185">Reference proteome</keyword>
<organism evidence="3 4">
    <name type="scientific">Kushneria sinocarnis</name>
    <dbReference type="NCBI Taxonomy" id="595502"/>
    <lineage>
        <taxon>Bacteria</taxon>
        <taxon>Pseudomonadati</taxon>
        <taxon>Pseudomonadota</taxon>
        <taxon>Gammaproteobacteria</taxon>
        <taxon>Oceanospirillales</taxon>
        <taxon>Halomonadaceae</taxon>
        <taxon>Kushneria</taxon>
    </lineage>
</organism>
<dbReference type="GO" id="GO:0047617">
    <property type="term" value="F:fatty acyl-CoA hydrolase activity"/>
    <property type="evidence" value="ECO:0007669"/>
    <property type="project" value="TreeGrafter"/>
</dbReference>
<dbReference type="InterPro" id="IPR014166">
    <property type="entry name" value="Tol-Pal_acyl-CoA_thioesterase"/>
</dbReference>
<dbReference type="OrthoDB" id="9808429at2"/>